<sequence length="74" mass="8418">MRSAALYSSNIVLEHPPLALGLCFDNYDCDTHSFTRARPATCQPDLRTTSSRHLHRWQIYTPVDDLRRASIAST</sequence>
<protein>
    <submittedName>
        <fullName evidence="1">Uncharacterized protein</fullName>
    </submittedName>
</protein>
<gene>
    <name evidence="1" type="ORF">BCV70DRAFT_50536</name>
</gene>
<dbReference type="Proteomes" id="UP000246740">
    <property type="component" value="Unassembled WGS sequence"/>
</dbReference>
<keyword evidence="2" id="KW-1185">Reference proteome</keyword>
<dbReference type="AlphaFoldDB" id="A0A317XGN3"/>
<reference evidence="1 2" key="1">
    <citation type="journal article" date="2018" name="Mol. Biol. Evol.">
        <title>Broad Genomic Sampling Reveals a Smut Pathogenic Ancestry of the Fungal Clade Ustilaginomycotina.</title>
        <authorList>
            <person name="Kijpornyongpan T."/>
            <person name="Mondo S.J."/>
            <person name="Barry K."/>
            <person name="Sandor L."/>
            <person name="Lee J."/>
            <person name="Lipzen A."/>
            <person name="Pangilinan J."/>
            <person name="LaButti K."/>
            <person name="Hainaut M."/>
            <person name="Henrissat B."/>
            <person name="Grigoriev I.V."/>
            <person name="Spatafora J.W."/>
            <person name="Aime M.C."/>
        </authorList>
    </citation>
    <scope>NUCLEOTIDE SEQUENCE [LARGE SCALE GENOMIC DNA]</scope>
    <source>
        <strain evidence="1 2">MCA 3645</strain>
    </source>
</reference>
<name>A0A317XGN3_9BASI</name>
<evidence type="ECO:0000313" key="1">
    <source>
        <dbReference type="EMBL" id="PWY97504.1"/>
    </source>
</evidence>
<dbReference type="InParanoid" id="A0A317XGN3"/>
<dbReference type="EMBL" id="KZ819206">
    <property type="protein sequence ID" value="PWY97504.1"/>
    <property type="molecule type" value="Genomic_DNA"/>
</dbReference>
<organism evidence="1 2">
    <name type="scientific">Testicularia cyperi</name>
    <dbReference type="NCBI Taxonomy" id="1882483"/>
    <lineage>
        <taxon>Eukaryota</taxon>
        <taxon>Fungi</taxon>
        <taxon>Dikarya</taxon>
        <taxon>Basidiomycota</taxon>
        <taxon>Ustilaginomycotina</taxon>
        <taxon>Ustilaginomycetes</taxon>
        <taxon>Ustilaginales</taxon>
        <taxon>Anthracoideaceae</taxon>
        <taxon>Testicularia</taxon>
    </lineage>
</organism>
<evidence type="ECO:0000313" key="2">
    <source>
        <dbReference type="Proteomes" id="UP000246740"/>
    </source>
</evidence>
<accession>A0A317XGN3</accession>
<proteinExistence type="predicted"/>